<organism evidence="1 2">
    <name type="scientific">Sinanodonta woodiana</name>
    <name type="common">Chinese pond mussel</name>
    <name type="synonym">Anodonta woodiana</name>
    <dbReference type="NCBI Taxonomy" id="1069815"/>
    <lineage>
        <taxon>Eukaryota</taxon>
        <taxon>Metazoa</taxon>
        <taxon>Spiralia</taxon>
        <taxon>Lophotrochozoa</taxon>
        <taxon>Mollusca</taxon>
        <taxon>Bivalvia</taxon>
        <taxon>Autobranchia</taxon>
        <taxon>Heteroconchia</taxon>
        <taxon>Palaeoheterodonta</taxon>
        <taxon>Unionida</taxon>
        <taxon>Unionoidea</taxon>
        <taxon>Unionidae</taxon>
        <taxon>Unioninae</taxon>
        <taxon>Sinanodonta</taxon>
    </lineage>
</organism>
<comment type="caution">
    <text evidence="1">The sequence shown here is derived from an EMBL/GenBank/DDBJ whole genome shotgun (WGS) entry which is preliminary data.</text>
</comment>
<sequence length="55" mass="6488">DQLTTTDKILCLIEQIKKRDQDTYEKFKKCLSKAKRKDLTKMLEEEEKKVAAGKK</sequence>
<gene>
    <name evidence="1" type="ORF">ACJMK2_001285</name>
</gene>
<evidence type="ECO:0000313" key="1">
    <source>
        <dbReference type="EMBL" id="KAL3888925.1"/>
    </source>
</evidence>
<proteinExistence type="predicted"/>
<protein>
    <submittedName>
        <fullName evidence="1">Uncharacterized protein</fullName>
    </submittedName>
</protein>
<dbReference type="Gene3D" id="1.10.533.10">
    <property type="entry name" value="Death Domain, Fas"/>
    <property type="match status" value="1"/>
</dbReference>
<accession>A0ABD3XV39</accession>
<dbReference type="Proteomes" id="UP001634394">
    <property type="component" value="Unassembled WGS sequence"/>
</dbReference>
<dbReference type="InterPro" id="IPR011029">
    <property type="entry name" value="DEATH-like_dom_sf"/>
</dbReference>
<reference evidence="1 2" key="1">
    <citation type="submission" date="2024-11" db="EMBL/GenBank/DDBJ databases">
        <title>Chromosome-level genome assembly of the freshwater bivalve Anodonta woodiana.</title>
        <authorList>
            <person name="Chen X."/>
        </authorList>
    </citation>
    <scope>NUCLEOTIDE SEQUENCE [LARGE SCALE GENOMIC DNA]</scope>
    <source>
        <strain evidence="1">MN2024</strain>
        <tissue evidence="1">Gills</tissue>
    </source>
</reference>
<dbReference type="EMBL" id="JBJQND010000001">
    <property type="protein sequence ID" value="KAL3888925.1"/>
    <property type="molecule type" value="Genomic_DNA"/>
</dbReference>
<feature type="non-terminal residue" evidence="1">
    <location>
        <position position="1"/>
    </location>
</feature>
<name>A0ABD3XV39_SINWO</name>
<dbReference type="AlphaFoldDB" id="A0ABD3XV39"/>
<keyword evidence="2" id="KW-1185">Reference proteome</keyword>
<evidence type="ECO:0000313" key="2">
    <source>
        <dbReference type="Proteomes" id="UP001634394"/>
    </source>
</evidence>
<dbReference type="SUPFAM" id="SSF47986">
    <property type="entry name" value="DEATH domain"/>
    <property type="match status" value="1"/>
</dbReference>